<evidence type="ECO:0000313" key="2">
    <source>
        <dbReference type="Proteomes" id="UP001632038"/>
    </source>
</evidence>
<proteinExistence type="predicted"/>
<evidence type="ECO:0000313" key="1">
    <source>
        <dbReference type="EMBL" id="KAL3644200.1"/>
    </source>
</evidence>
<dbReference type="AlphaFoldDB" id="A0ABD3DTK9"/>
<accession>A0ABD3DTK9</accession>
<keyword evidence="2" id="KW-1185">Reference proteome</keyword>
<name>A0ABD3DTK9_9LAMI</name>
<dbReference type="Proteomes" id="UP001632038">
    <property type="component" value="Unassembled WGS sequence"/>
</dbReference>
<comment type="caution">
    <text evidence="1">The sequence shown here is derived from an EMBL/GenBank/DDBJ whole genome shotgun (WGS) entry which is preliminary data.</text>
</comment>
<organism evidence="1 2">
    <name type="scientific">Castilleja foliolosa</name>
    <dbReference type="NCBI Taxonomy" id="1961234"/>
    <lineage>
        <taxon>Eukaryota</taxon>
        <taxon>Viridiplantae</taxon>
        <taxon>Streptophyta</taxon>
        <taxon>Embryophyta</taxon>
        <taxon>Tracheophyta</taxon>
        <taxon>Spermatophyta</taxon>
        <taxon>Magnoliopsida</taxon>
        <taxon>eudicotyledons</taxon>
        <taxon>Gunneridae</taxon>
        <taxon>Pentapetalae</taxon>
        <taxon>asterids</taxon>
        <taxon>lamiids</taxon>
        <taxon>Lamiales</taxon>
        <taxon>Orobanchaceae</taxon>
        <taxon>Pedicularideae</taxon>
        <taxon>Castillejinae</taxon>
        <taxon>Castilleja</taxon>
    </lineage>
</organism>
<sequence>MSSCKAFGIMGFIFSASECVSRRLEPSTILRIRFSLDVRMCIWGSLSARV</sequence>
<protein>
    <submittedName>
        <fullName evidence="1">Uncharacterized protein</fullName>
    </submittedName>
</protein>
<reference evidence="2" key="1">
    <citation type="journal article" date="2024" name="IScience">
        <title>Strigolactones Initiate the Formation of Haustorium-like Structures in Castilleja.</title>
        <authorList>
            <person name="Buerger M."/>
            <person name="Peterson D."/>
            <person name="Chory J."/>
        </authorList>
    </citation>
    <scope>NUCLEOTIDE SEQUENCE [LARGE SCALE GENOMIC DNA]</scope>
</reference>
<dbReference type="EMBL" id="JAVIJP010000015">
    <property type="protein sequence ID" value="KAL3644200.1"/>
    <property type="molecule type" value="Genomic_DNA"/>
</dbReference>
<gene>
    <name evidence="1" type="ORF">CASFOL_012132</name>
</gene>